<dbReference type="GO" id="GO:1990189">
    <property type="term" value="F:protein N-terminal-serine acetyltransferase activity"/>
    <property type="evidence" value="ECO:0007669"/>
    <property type="project" value="TreeGrafter"/>
</dbReference>
<dbReference type="InterPro" id="IPR016181">
    <property type="entry name" value="Acyl_CoA_acyltransferase"/>
</dbReference>
<dbReference type="OrthoDB" id="2061990at2"/>
<dbReference type="CDD" id="cd04301">
    <property type="entry name" value="NAT_SF"/>
    <property type="match status" value="1"/>
</dbReference>
<dbReference type="EMBL" id="OCNE01000008">
    <property type="protein sequence ID" value="SOD63056.1"/>
    <property type="molecule type" value="Genomic_DNA"/>
</dbReference>
<dbReference type="AlphaFoldDB" id="A0A286DWP3"/>
<proteinExistence type="predicted"/>
<gene>
    <name evidence="2" type="ORF">SAMN06297387_108219</name>
</gene>
<organism evidence="2 3">
    <name type="scientific">Streptomyces zhaozhouensis</name>
    <dbReference type="NCBI Taxonomy" id="1300267"/>
    <lineage>
        <taxon>Bacteria</taxon>
        <taxon>Bacillati</taxon>
        <taxon>Actinomycetota</taxon>
        <taxon>Actinomycetes</taxon>
        <taxon>Kitasatosporales</taxon>
        <taxon>Streptomycetaceae</taxon>
        <taxon>Streptomyces</taxon>
    </lineage>
</organism>
<dbReference type="GO" id="GO:0005737">
    <property type="term" value="C:cytoplasm"/>
    <property type="evidence" value="ECO:0007669"/>
    <property type="project" value="TreeGrafter"/>
</dbReference>
<dbReference type="Gene3D" id="3.40.630.30">
    <property type="match status" value="1"/>
</dbReference>
<keyword evidence="3" id="KW-1185">Reference proteome</keyword>
<dbReference type="PANTHER" id="PTHR43441">
    <property type="entry name" value="RIBOSOMAL-PROTEIN-SERINE ACETYLTRANSFERASE"/>
    <property type="match status" value="1"/>
</dbReference>
<keyword evidence="2" id="KW-0808">Transferase</keyword>
<accession>A0A286DWP3</accession>
<dbReference type="InterPro" id="IPR051908">
    <property type="entry name" value="Ribosomal_N-acetyltransferase"/>
</dbReference>
<dbReference type="SUPFAM" id="SSF55729">
    <property type="entry name" value="Acyl-CoA N-acyltransferases (Nat)"/>
    <property type="match status" value="1"/>
</dbReference>
<feature type="domain" description="N-acetyltransferase" evidence="1">
    <location>
        <begin position="16"/>
        <end position="180"/>
    </location>
</feature>
<dbReference type="PROSITE" id="PS51186">
    <property type="entry name" value="GNAT"/>
    <property type="match status" value="1"/>
</dbReference>
<reference evidence="2 3" key="1">
    <citation type="submission" date="2017-09" db="EMBL/GenBank/DDBJ databases">
        <authorList>
            <person name="Ehlers B."/>
            <person name="Leendertz F.H."/>
        </authorList>
    </citation>
    <scope>NUCLEOTIDE SEQUENCE [LARGE SCALE GENOMIC DNA]</scope>
    <source>
        <strain evidence="2 3">CGMCC 4.7095</strain>
    </source>
</reference>
<dbReference type="Pfam" id="PF13302">
    <property type="entry name" value="Acetyltransf_3"/>
    <property type="match status" value="1"/>
</dbReference>
<dbReference type="PANTHER" id="PTHR43441:SF10">
    <property type="entry name" value="ACETYLTRANSFERASE"/>
    <property type="match status" value="1"/>
</dbReference>
<dbReference type="RefSeq" id="WP_097231540.1">
    <property type="nucleotide sequence ID" value="NZ_OCNE01000008.1"/>
</dbReference>
<evidence type="ECO:0000259" key="1">
    <source>
        <dbReference type="PROSITE" id="PS51186"/>
    </source>
</evidence>
<protein>
    <submittedName>
        <fullName evidence="2">Protein N-acetyltransferase, RimJ/RimL family</fullName>
    </submittedName>
</protein>
<dbReference type="Proteomes" id="UP000219072">
    <property type="component" value="Unassembled WGS sequence"/>
</dbReference>
<dbReference type="GO" id="GO:0008999">
    <property type="term" value="F:protein-N-terminal-alanine acetyltransferase activity"/>
    <property type="evidence" value="ECO:0007669"/>
    <property type="project" value="TreeGrafter"/>
</dbReference>
<evidence type="ECO:0000313" key="3">
    <source>
        <dbReference type="Proteomes" id="UP000219072"/>
    </source>
</evidence>
<sequence length="182" mass="20084">MEQPLALPELAAHGGLTLRSWGLSDLELVREASEDDYIPLITTVPCPFSEPEGVAFVERQWGRVASGAGYPFVIVESGGRPVGNVGLWVKDLSQGRASLGYWIVKSARGRGAAGSALVAVARWALLDLRIPRLELYVEPWNTASVRTAERSGFRREGLLRGWQQVGAERRDMFIYSLLRGEF</sequence>
<evidence type="ECO:0000313" key="2">
    <source>
        <dbReference type="EMBL" id="SOD63056.1"/>
    </source>
</evidence>
<name>A0A286DWP3_9ACTN</name>
<dbReference type="InterPro" id="IPR000182">
    <property type="entry name" value="GNAT_dom"/>
</dbReference>